<reference evidence="2" key="1">
    <citation type="submission" date="2018-01" db="EMBL/GenBank/DDBJ databases">
        <title>Draft genome sequence of Bandra megavirus.</title>
        <authorList>
            <person name="Chatterjee A."/>
            <person name="Yadav R."/>
            <person name="Kondabagil K."/>
        </authorList>
    </citation>
    <scope>NUCLEOTIDE SEQUENCE</scope>
    <source>
        <strain evidence="2">KK-1</strain>
    </source>
</reference>
<evidence type="ECO:0000256" key="1">
    <source>
        <dbReference type="ARBA" id="ARBA00022737"/>
    </source>
</evidence>
<evidence type="ECO:0000313" key="2">
    <source>
        <dbReference type="EMBL" id="AUV58157.1"/>
    </source>
</evidence>
<sequence>MNLLDIPPEIVLYLSNYLNDQDQLSLFVTCHKLYPYQYHALWTFLYSFDKISHIINTYRFTRVTQLPSTKYITKYMTEISFSDIFDEDITGALPINLTHLTFGRDFNQNIIGCFPDNLESVMFGDCFNKPIKTYQLKDKQGEIITAIPHNMKTIIFGRDFNQDISECIPESVVYLKLPIAYEGDLTAVLPKSIKKLEIPSKCIDEFVIPNNVIELIISRPINLKRLLYIPNTVNNIYFVP</sequence>
<protein>
    <submittedName>
        <fullName evidence="2">F-box and FNIP repeat-containing protein</fullName>
    </submittedName>
</protein>
<dbReference type="InterPro" id="IPR008615">
    <property type="entry name" value="FNIP"/>
</dbReference>
<dbReference type="PANTHER" id="PTHR32134">
    <property type="entry name" value="FNIP REPEAT-CONTAINING PROTEIN"/>
    <property type="match status" value="1"/>
</dbReference>
<organism evidence="2">
    <name type="scientific">Bandra megavirus</name>
    <dbReference type="NCBI Taxonomy" id="2071566"/>
    <lineage>
        <taxon>Viruses</taxon>
        <taxon>Varidnaviria</taxon>
        <taxon>Bamfordvirae</taxon>
        <taxon>Nucleocytoviricota</taxon>
        <taxon>Megaviricetes</taxon>
        <taxon>Imitervirales</taxon>
        <taxon>Mimiviridae</taxon>
        <taxon>Megamimivirinae</taxon>
        <taxon>Megavirus</taxon>
    </lineage>
</organism>
<dbReference type="InterPro" id="IPR051251">
    <property type="entry name" value="STK_FNIP-Repeat"/>
</dbReference>
<proteinExistence type="predicted"/>
<keyword evidence="1" id="KW-0677">Repeat</keyword>
<dbReference type="EMBL" id="MG779311">
    <property type="protein sequence ID" value="AUV58157.1"/>
    <property type="molecule type" value="Genomic_DNA"/>
</dbReference>
<dbReference type="Pfam" id="PF05725">
    <property type="entry name" value="FNIP"/>
    <property type="match status" value="2"/>
</dbReference>
<name>A0A2K9V7F7_9VIRU</name>
<dbReference type="PANTHER" id="PTHR32134:SF92">
    <property type="entry name" value="FNIP REPEAT-CONTAINING PROTEIN"/>
    <property type="match status" value="1"/>
</dbReference>
<accession>A0A2K9V7F7</accession>